<feature type="transmembrane region" description="Helical" evidence="1">
    <location>
        <begin position="118"/>
        <end position="139"/>
    </location>
</feature>
<evidence type="ECO:0000313" key="2">
    <source>
        <dbReference type="EMBL" id="MDQ2095888.1"/>
    </source>
</evidence>
<gene>
    <name evidence="2" type="ORF">NOI20_17340</name>
</gene>
<keyword evidence="1" id="KW-0472">Membrane</keyword>
<feature type="transmembrane region" description="Helical" evidence="1">
    <location>
        <begin position="85"/>
        <end position="106"/>
    </location>
</feature>
<dbReference type="InterPro" id="IPR052712">
    <property type="entry name" value="Acid_resist_chaperone_HdeD"/>
</dbReference>
<proteinExistence type="predicted"/>
<dbReference type="RefSeq" id="WP_317627504.1">
    <property type="nucleotide sequence ID" value="NZ_JANFFA010000006.1"/>
</dbReference>
<feature type="transmembrane region" description="Helical" evidence="1">
    <location>
        <begin position="61"/>
        <end position="79"/>
    </location>
</feature>
<reference evidence="2" key="2">
    <citation type="submission" date="2023-04" db="EMBL/GenBank/DDBJ databases">
        <title>'Rhodoalgimonas zhirmunskyi' gen. nov., isolated from a red alga.</title>
        <authorList>
            <person name="Nedashkovskaya O.I."/>
            <person name="Otstavnykh N.Y."/>
            <person name="Bystritskaya E.P."/>
            <person name="Balabanova L.A."/>
            <person name="Isaeva M.P."/>
        </authorList>
    </citation>
    <scope>NUCLEOTIDE SEQUENCE</scope>
    <source>
        <strain evidence="2">10Alg 79</strain>
    </source>
</reference>
<feature type="transmembrane region" description="Helical" evidence="1">
    <location>
        <begin position="145"/>
        <end position="167"/>
    </location>
</feature>
<keyword evidence="3" id="KW-1185">Reference proteome</keyword>
<dbReference type="AlphaFoldDB" id="A0AAJ1X645"/>
<feature type="transmembrane region" description="Helical" evidence="1">
    <location>
        <begin position="31"/>
        <end position="52"/>
    </location>
</feature>
<accession>A0AAJ1X645</accession>
<protein>
    <submittedName>
        <fullName evidence="2">DUF308 domain-containing protein</fullName>
    </submittedName>
</protein>
<keyword evidence="1" id="KW-0812">Transmembrane</keyword>
<evidence type="ECO:0000313" key="3">
    <source>
        <dbReference type="Proteomes" id="UP001227162"/>
    </source>
</evidence>
<dbReference type="GO" id="GO:0005886">
    <property type="term" value="C:plasma membrane"/>
    <property type="evidence" value="ECO:0007669"/>
    <property type="project" value="TreeGrafter"/>
</dbReference>
<dbReference type="Pfam" id="PF03729">
    <property type="entry name" value="DUF308"/>
    <property type="match status" value="1"/>
</dbReference>
<organism evidence="2 3">
    <name type="scientific">Rhodalgimonas zhirmunskyi</name>
    <dbReference type="NCBI Taxonomy" id="2964767"/>
    <lineage>
        <taxon>Bacteria</taxon>
        <taxon>Pseudomonadati</taxon>
        <taxon>Pseudomonadota</taxon>
        <taxon>Alphaproteobacteria</taxon>
        <taxon>Rhodobacterales</taxon>
        <taxon>Roseobacteraceae</taxon>
        <taxon>Rhodalgimonas</taxon>
    </lineage>
</organism>
<keyword evidence="1" id="KW-1133">Transmembrane helix</keyword>
<comment type="caution">
    <text evidence="2">The sequence shown here is derived from an EMBL/GenBank/DDBJ whole genome shotgun (WGS) entry which is preliminary data.</text>
</comment>
<name>A0AAJ1X645_9RHOB</name>
<dbReference type="EMBL" id="JANFFA010000006">
    <property type="protein sequence ID" value="MDQ2095888.1"/>
    <property type="molecule type" value="Genomic_DNA"/>
</dbReference>
<evidence type="ECO:0000256" key="1">
    <source>
        <dbReference type="SAM" id="Phobius"/>
    </source>
</evidence>
<dbReference type="Proteomes" id="UP001227162">
    <property type="component" value="Unassembled WGS sequence"/>
</dbReference>
<reference evidence="2" key="1">
    <citation type="submission" date="2022-07" db="EMBL/GenBank/DDBJ databases">
        <authorList>
            <person name="Otstavnykh N."/>
            <person name="Isaeva M."/>
            <person name="Bystritskaya E."/>
        </authorList>
    </citation>
    <scope>NUCLEOTIDE SEQUENCE</scope>
    <source>
        <strain evidence="2">10Alg 79</strain>
    </source>
</reference>
<dbReference type="PANTHER" id="PTHR34989">
    <property type="entry name" value="PROTEIN HDED"/>
    <property type="match status" value="1"/>
</dbReference>
<dbReference type="InterPro" id="IPR005325">
    <property type="entry name" value="DUF308_memb"/>
</dbReference>
<sequence length="173" mass="17476">MKASTGLSIVGVLLILGGILALANPLAASLAVTTLVGFFFLLAGVIQAWAAFEGSAPGGRFWNGIWALLGVVAGVWLLANPLEGTVSLALMLGFVFLVTGVMRIALGLSMAGGGATRWMLVLSGVAGIVIGVLVFSDIAQAATQFLGLLLGIELLSQGIALILLGGIGRRGGF</sequence>
<dbReference type="PANTHER" id="PTHR34989:SF1">
    <property type="entry name" value="PROTEIN HDED"/>
    <property type="match status" value="1"/>
</dbReference>